<feature type="domain" description="CARD" evidence="2">
    <location>
        <begin position="1"/>
        <end position="76"/>
    </location>
</feature>
<sequence>MDRRDQKKLTRNLGRLVAETPTDPVVQYLVDENILTSELAEDILYQNTSRNKIGQLVFTLTRRGPKAFGGFIEALRFNDSYYDPSHPGSYGGVEKLYKAVRKEGKYVLGRAKIKKWLEGQETFGLHRQINRSFRRRKVIAPFIDYQWDADTAVMKSFSKENDGYAYFVVTIDVFSRFANTHPLRSTQGKEMVTALQTIFRRGRKPIKLRTDKGVEFRNRDVQRLLKAEKVDFFYTQNEQKSSYAERCIKTLKSRLYRYLSRHQTYRWIDVLDEITHSYNASFHRSIKMAPRANVFTEEKERSDDLSRDDSSSVANPVSQSSHRSVYPLGGTMIFIRVNSRRGGDDMMEDFYLHLFSGDSLSTHVDNHAGDFMVDLPKRFLLEGTWECALTELALSSQPERQTHRMYVCTDVVEESYARNSFLSLLRSIESIEEGTLEFGKPYYVRLRQTDLNRVRIFIRDDLLELCRFKIDSLYCTLHIRRRRWVR</sequence>
<feature type="domain" description="Integrase catalytic" evidence="3">
    <location>
        <begin position="137"/>
        <end position="298"/>
    </location>
</feature>
<feature type="region of interest" description="Disordered" evidence="1">
    <location>
        <begin position="297"/>
        <end position="322"/>
    </location>
</feature>
<dbReference type="PANTHER" id="PTHR46585">
    <property type="entry name" value="INTEGRASE CORE DOMAIN CONTAINING PROTEIN"/>
    <property type="match status" value="1"/>
</dbReference>
<feature type="compositionally biased region" description="Low complexity" evidence="1">
    <location>
        <begin position="311"/>
        <end position="321"/>
    </location>
</feature>
<organism evidence="4 5">
    <name type="scientific">Mytilus edulis</name>
    <name type="common">Blue mussel</name>
    <dbReference type="NCBI Taxonomy" id="6550"/>
    <lineage>
        <taxon>Eukaryota</taxon>
        <taxon>Metazoa</taxon>
        <taxon>Spiralia</taxon>
        <taxon>Lophotrochozoa</taxon>
        <taxon>Mollusca</taxon>
        <taxon>Bivalvia</taxon>
        <taxon>Autobranchia</taxon>
        <taxon>Pteriomorphia</taxon>
        <taxon>Mytilida</taxon>
        <taxon>Mytiloidea</taxon>
        <taxon>Mytilidae</taxon>
        <taxon>Mytilinae</taxon>
        <taxon>Mytilus</taxon>
    </lineage>
</organism>
<dbReference type="SUPFAM" id="SSF53098">
    <property type="entry name" value="Ribonuclease H-like"/>
    <property type="match status" value="1"/>
</dbReference>
<name>A0A8S3RXY2_MYTED</name>
<dbReference type="InterPro" id="IPR012337">
    <property type="entry name" value="RNaseH-like_sf"/>
</dbReference>
<dbReference type="AlphaFoldDB" id="A0A8S3RXY2"/>
<dbReference type="InterPro" id="IPR011029">
    <property type="entry name" value="DEATH-like_dom_sf"/>
</dbReference>
<keyword evidence="5" id="KW-1185">Reference proteome</keyword>
<dbReference type="InterPro" id="IPR036397">
    <property type="entry name" value="RNaseH_sf"/>
</dbReference>
<evidence type="ECO:0000313" key="5">
    <source>
        <dbReference type="Proteomes" id="UP000683360"/>
    </source>
</evidence>
<dbReference type="GO" id="GO:0003676">
    <property type="term" value="F:nucleic acid binding"/>
    <property type="evidence" value="ECO:0007669"/>
    <property type="project" value="InterPro"/>
</dbReference>
<dbReference type="SUPFAM" id="SSF47986">
    <property type="entry name" value="DEATH domain"/>
    <property type="match status" value="1"/>
</dbReference>
<feature type="compositionally biased region" description="Basic and acidic residues" evidence="1">
    <location>
        <begin position="297"/>
        <end position="310"/>
    </location>
</feature>
<protein>
    <recommendedName>
        <fullName evidence="6">Integrase catalytic domain-containing protein</fullName>
    </recommendedName>
</protein>
<dbReference type="GO" id="GO:0042981">
    <property type="term" value="P:regulation of apoptotic process"/>
    <property type="evidence" value="ECO:0007669"/>
    <property type="project" value="InterPro"/>
</dbReference>
<dbReference type="CDD" id="cd01671">
    <property type="entry name" value="CARD"/>
    <property type="match status" value="1"/>
</dbReference>
<dbReference type="Gene3D" id="1.10.533.10">
    <property type="entry name" value="Death Domain, Fas"/>
    <property type="match status" value="1"/>
</dbReference>
<dbReference type="InterPro" id="IPR001584">
    <property type="entry name" value="Integrase_cat-core"/>
</dbReference>
<evidence type="ECO:0008006" key="6">
    <source>
        <dbReference type="Google" id="ProtNLM"/>
    </source>
</evidence>
<evidence type="ECO:0000259" key="2">
    <source>
        <dbReference type="PROSITE" id="PS50209"/>
    </source>
</evidence>
<comment type="caution">
    <text evidence="4">The sequence shown here is derived from an EMBL/GenBank/DDBJ whole genome shotgun (WGS) entry which is preliminary data.</text>
</comment>
<dbReference type="Pfam" id="PF00619">
    <property type="entry name" value="CARD"/>
    <property type="match status" value="1"/>
</dbReference>
<evidence type="ECO:0000256" key="1">
    <source>
        <dbReference type="SAM" id="MobiDB-lite"/>
    </source>
</evidence>
<dbReference type="GO" id="GO:0015074">
    <property type="term" value="P:DNA integration"/>
    <property type="evidence" value="ECO:0007669"/>
    <property type="project" value="InterPro"/>
</dbReference>
<accession>A0A8S3RXY2</accession>
<dbReference type="PROSITE" id="PS50994">
    <property type="entry name" value="INTEGRASE"/>
    <property type="match status" value="1"/>
</dbReference>
<evidence type="ECO:0000313" key="4">
    <source>
        <dbReference type="EMBL" id="CAG2213158.1"/>
    </source>
</evidence>
<dbReference type="Proteomes" id="UP000683360">
    <property type="component" value="Unassembled WGS sequence"/>
</dbReference>
<gene>
    <name evidence="4" type="ORF">MEDL_27091</name>
</gene>
<dbReference type="Gene3D" id="3.30.420.10">
    <property type="entry name" value="Ribonuclease H-like superfamily/Ribonuclease H"/>
    <property type="match status" value="1"/>
</dbReference>
<dbReference type="Pfam" id="PF00665">
    <property type="entry name" value="rve"/>
    <property type="match status" value="1"/>
</dbReference>
<dbReference type="PANTHER" id="PTHR46585:SF1">
    <property type="entry name" value="CHROMO DOMAIN-CONTAINING PROTEIN"/>
    <property type="match status" value="1"/>
</dbReference>
<proteinExistence type="predicted"/>
<dbReference type="SMART" id="SM00114">
    <property type="entry name" value="CARD"/>
    <property type="match status" value="1"/>
</dbReference>
<dbReference type="PROSITE" id="PS50209">
    <property type="entry name" value="CARD"/>
    <property type="match status" value="1"/>
</dbReference>
<evidence type="ECO:0000259" key="3">
    <source>
        <dbReference type="PROSITE" id="PS50994"/>
    </source>
</evidence>
<dbReference type="OrthoDB" id="6147806at2759"/>
<dbReference type="InterPro" id="IPR001315">
    <property type="entry name" value="CARD"/>
</dbReference>
<dbReference type="EMBL" id="CAJPWZ010001338">
    <property type="protein sequence ID" value="CAG2213158.1"/>
    <property type="molecule type" value="Genomic_DNA"/>
</dbReference>
<reference evidence="4" key="1">
    <citation type="submission" date="2021-03" db="EMBL/GenBank/DDBJ databases">
        <authorList>
            <person name="Bekaert M."/>
        </authorList>
    </citation>
    <scope>NUCLEOTIDE SEQUENCE</scope>
</reference>